<name>A0A8J2SNC5_9STRA</name>
<accession>A0A8J2SNC5</accession>
<proteinExistence type="predicted"/>
<feature type="compositionally biased region" description="Basic residues" evidence="1">
    <location>
        <begin position="31"/>
        <end position="47"/>
    </location>
</feature>
<sequence length="172" mass="19994">PTKSNTTKRGSRPARARDSSHVDAGRCHDRPARKKHGGARRGRRRARARQEGQVHVRPLCVLQPHLHVLHGDVVLHGRGDPRPDVREAGPRKTQGQLHEDHWLLLLPLRRHHRLLVPRLRLLRQELEPRHAVGYHLGHLLLFMGDIVRRRHRVHSLRDPPQVRHPPPVLHLR</sequence>
<reference evidence="2" key="1">
    <citation type="submission" date="2021-11" db="EMBL/GenBank/DDBJ databases">
        <authorList>
            <consortium name="Genoscope - CEA"/>
            <person name="William W."/>
        </authorList>
    </citation>
    <scope>NUCLEOTIDE SEQUENCE</scope>
</reference>
<feature type="compositionally biased region" description="Basic and acidic residues" evidence="1">
    <location>
        <begin position="74"/>
        <end position="90"/>
    </location>
</feature>
<feature type="region of interest" description="Disordered" evidence="1">
    <location>
        <begin position="74"/>
        <end position="93"/>
    </location>
</feature>
<dbReference type="Proteomes" id="UP000789595">
    <property type="component" value="Unassembled WGS sequence"/>
</dbReference>
<evidence type="ECO:0000313" key="3">
    <source>
        <dbReference type="Proteomes" id="UP000789595"/>
    </source>
</evidence>
<gene>
    <name evidence="2" type="ORF">PECAL_5P03160</name>
</gene>
<organism evidence="2 3">
    <name type="scientific">Pelagomonas calceolata</name>
    <dbReference type="NCBI Taxonomy" id="35677"/>
    <lineage>
        <taxon>Eukaryota</taxon>
        <taxon>Sar</taxon>
        <taxon>Stramenopiles</taxon>
        <taxon>Ochrophyta</taxon>
        <taxon>Pelagophyceae</taxon>
        <taxon>Pelagomonadales</taxon>
        <taxon>Pelagomonadaceae</taxon>
        <taxon>Pelagomonas</taxon>
    </lineage>
</organism>
<dbReference type="EMBL" id="CAKKNE010000005">
    <property type="protein sequence ID" value="CAH0375773.1"/>
    <property type="molecule type" value="Genomic_DNA"/>
</dbReference>
<dbReference type="AlphaFoldDB" id="A0A8J2SNC5"/>
<keyword evidence="3" id="KW-1185">Reference proteome</keyword>
<feature type="non-terminal residue" evidence="2">
    <location>
        <position position="172"/>
    </location>
</feature>
<comment type="caution">
    <text evidence="2">The sequence shown here is derived from an EMBL/GenBank/DDBJ whole genome shotgun (WGS) entry which is preliminary data.</text>
</comment>
<evidence type="ECO:0000313" key="2">
    <source>
        <dbReference type="EMBL" id="CAH0375773.1"/>
    </source>
</evidence>
<evidence type="ECO:0000256" key="1">
    <source>
        <dbReference type="SAM" id="MobiDB-lite"/>
    </source>
</evidence>
<feature type="region of interest" description="Disordered" evidence="1">
    <location>
        <begin position="1"/>
        <end position="52"/>
    </location>
</feature>
<feature type="compositionally biased region" description="Basic and acidic residues" evidence="1">
    <location>
        <begin position="15"/>
        <end position="30"/>
    </location>
</feature>
<protein>
    <submittedName>
        <fullName evidence="2">Uncharacterized protein</fullName>
    </submittedName>
</protein>